<accession>A0A919E268</accession>
<comment type="caution">
    <text evidence="2">The sequence shown here is derived from an EMBL/GenBank/DDBJ whole genome shotgun (WGS) entry which is preliminary data.</text>
</comment>
<dbReference type="RefSeq" id="WP_191249740.1">
    <property type="nucleotide sequence ID" value="NZ_BNCI01000001.1"/>
</dbReference>
<evidence type="ECO:0000256" key="1">
    <source>
        <dbReference type="SAM" id="Phobius"/>
    </source>
</evidence>
<evidence type="ECO:0000313" key="3">
    <source>
        <dbReference type="Proteomes" id="UP000630923"/>
    </source>
</evidence>
<gene>
    <name evidence="2" type="ORF">GCM10017044_02420</name>
</gene>
<keyword evidence="1" id="KW-0472">Membrane</keyword>
<dbReference type="Proteomes" id="UP000630923">
    <property type="component" value="Unassembled WGS sequence"/>
</dbReference>
<keyword evidence="1" id="KW-1133">Transmembrane helix</keyword>
<proteinExistence type="predicted"/>
<keyword evidence="1" id="KW-0812">Transmembrane</keyword>
<dbReference type="EMBL" id="BNCI01000001">
    <property type="protein sequence ID" value="GHF12053.1"/>
    <property type="molecule type" value="Genomic_DNA"/>
</dbReference>
<feature type="transmembrane region" description="Helical" evidence="1">
    <location>
        <begin position="52"/>
        <end position="79"/>
    </location>
</feature>
<name>A0A919E268_9PROT</name>
<reference evidence="2" key="2">
    <citation type="submission" date="2020-09" db="EMBL/GenBank/DDBJ databases">
        <authorList>
            <person name="Sun Q."/>
            <person name="Kim S."/>
        </authorList>
    </citation>
    <scope>NUCLEOTIDE SEQUENCE</scope>
    <source>
        <strain evidence="2">KCTC 42590</strain>
    </source>
</reference>
<dbReference type="AlphaFoldDB" id="A0A919E268"/>
<organism evidence="2 3">
    <name type="scientific">Kordiimonas sediminis</name>
    <dbReference type="NCBI Taxonomy" id="1735581"/>
    <lineage>
        <taxon>Bacteria</taxon>
        <taxon>Pseudomonadati</taxon>
        <taxon>Pseudomonadota</taxon>
        <taxon>Alphaproteobacteria</taxon>
        <taxon>Kordiimonadales</taxon>
        <taxon>Kordiimonadaceae</taxon>
        <taxon>Kordiimonas</taxon>
    </lineage>
</organism>
<evidence type="ECO:0000313" key="2">
    <source>
        <dbReference type="EMBL" id="GHF12053.1"/>
    </source>
</evidence>
<protein>
    <submittedName>
        <fullName evidence="2">Uncharacterized protein</fullName>
    </submittedName>
</protein>
<feature type="transmembrane region" description="Helical" evidence="1">
    <location>
        <begin position="91"/>
        <end position="113"/>
    </location>
</feature>
<sequence>MALGLDGLAGMADGPRMLYRSAHIYFLFGCLLNLFLAGSYDLRVTDEDRGRFAALHILITLARSGLILLSPLLAVSSFFLESASTPDLDRLLASFSAFAALGGGIMIVAAAVIDRISRT</sequence>
<reference evidence="2" key="1">
    <citation type="journal article" date="2014" name="Int. J. Syst. Evol. Microbiol.">
        <title>Complete genome sequence of Corynebacterium casei LMG S-19264T (=DSM 44701T), isolated from a smear-ripened cheese.</title>
        <authorList>
            <consortium name="US DOE Joint Genome Institute (JGI-PGF)"/>
            <person name="Walter F."/>
            <person name="Albersmeier A."/>
            <person name="Kalinowski J."/>
            <person name="Ruckert C."/>
        </authorList>
    </citation>
    <scope>NUCLEOTIDE SEQUENCE</scope>
    <source>
        <strain evidence="2">KCTC 42590</strain>
    </source>
</reference>
<keyword evidence="3" id="KW-1185">Reference proteome</keyword>
<feature type="transmembrane region" description="Helical" evidence="1">
    <location>
        <begin position="22"/>
        <end position="40"/>
    </location>
</feature>